<dbReference type="EMBL" id="CP092868">
    <property type="protein sequence ID" value="UYV69196.1"/>
    <property type="molecule type" value="Genomic_DNA"/>
</dbReference>
<evidence type="ECO:0000256" key="1">
    <source>
        <dbReference type="SAM" id="MobiDB-lite"/>
    </source>
</evidence>
<dbReference type="Proteomes" id="UP001235939">
    <property type="component" value="Chromosome 06"/>
</dbReference>
<dbReference type="InterPro" id="IPR052709">
    <property type="entry name" value="Transposase-MT_Hybrid"/>
</dbReference>
<dbReference type="Gene3D" id="3.30.420.10">
    <property type="entry name" value="Ribonuclease H-like superfamily/Ribonuclease H"/>
    <property type="match status" value="2"/>
</dbReference>
<sequence>MTGGRHGLEVRGPARDRRASILNDADPSGGCLALAAISGSGDRVFIEFLETEECSDSEIHQRLKNVYKEATIYDDKPRNGRPSTNSEDKAEDLIRHNRRITIIELVQLCQELLDLYESQKNTLFSNFVTGDETWAYLYDPELEWHHPSSPKKKKFKVQRSSKKPQPNLRRCHVKNQRSLLNLSSNIMTMHTSFQTSEAIGQMGWSLVPQPPYNPDLAPCDFYLFSPLKKKKSEGTKT</sequence>
<dbReference type="InterPro" id="IPR036397">
    <property type="entry name" value="RNaseH_sf"/>
</dbReference>
<keyword evidence="3" id="KW-1185">Reference proteome</keyword>
<reference evidence="2 3" key="1">
    <citation type="submission" date="2022-01" db="EMBL/GenBank/DDBJ databases">
        <title>A chromosomal length assembly of Cordylochernes scorpioides.</title>
        <authorList>
            <person name="Zeh D."/>
            <person name="Zeh J."/>
        </authorList>
    </citation>
    <scope>NUCLEOTIDE SEQUENCE [LARGE SCALE GENOMIC DNA]</scope>
    <source>
        <strain evidence="2">IN4F17</strain>
        <tissue evidence="2">Whole Body</tissue>
    </source>
</reference>
<gene>
    <name evidence="2" type="ORF">LAZ67_6002777</name>
</gene>
<evidence type="ECO:0000313" key="2">
    <source>
        <dbReference type="EMBL" id="UYV69196.1"/>
    </source>
</evidence>
<dbReference type="PANTHER" id="PTHR46060">
    <property type="entry name" value="MARINER MOS1 TRANSPOSASE-LIKE PROTEIN"/>
    <property type="match status" value="1"/>
</dbReference>
<feature type="compositionally biased region" description="Basic residues" evidence="1">
    <location>
        <begin position="148"/>
        <end position="162"/>
    </location>
</feature>
<feature type="region of interest" description="Disordered" evidence="1">
    <location>
        <begin position="147"/>
        <end position="166"/>
    </location>
</feature>
<dbReference type="PANTHER" id="PTHR46060:SF1">
    <property type="entry name" value="MARINER MOS1 TRANSPOSASE-LIKE PROTEIN"/>
    <property type="match status" value="1"/>
</dbReference>
<evidence type="ECO:0000313" key="3">
    <source>
        <dbReference type="Proteomes" id="UP001235939"/>
    </source>
</evidence>
<accession>A0ABY6KLX8</accession>
<proteinExistence type="predicted"/>
<name>A0ABY6KLX8_9ARAC</name>
<organism evidence="2 3">
    <name type="scientific">Cordylochernes scorpioides</name>
    <dbReference type="NCBI Taxonomy" id="51811"/>
    <lineage>
        <taxon>Eukaryota</taxon>
        <taxon>Metazoa</taxon>
        <taxon>Ecdysozoa</taxon>
        <taxon>Arthropoda</taxon>
        <taxon>Chelicerata</taxon>
        <taxon>Arachnida</taxon>
        <taxon>Pseudoscorpiones</taxon>
        <taxon>Cheliferoidea</taxon>
        <taxon>Chernetidae</taxon>
        <taxon>Cordylochernes</taxon>
    </lineage>
</organism>
<protein>
    <submittedName>
        <fullName evidence="2">Uncharacterized protein</fullName>
    </submittedName>
</protein>